<name>A0A1E3GPV3_9HYPH</name>
<keyword evidence="2" id="KW-1185">Reference proteome</keyword>
<protein>
    <submittedName>
        <fullName evidence="1">Uncharacterized protein</fullName>
    </submittedName>
</protein>
<gene>
    <name evidence="1" type="ORF">A6302_04474</name>
</gene>
<dbReference type="EMBL" id="MCRJ01000243">
    <property type="protein sequence ID" value="ODN65975.1"/>
    <property type="molecule type" value="Genomic_DNA"/>
</dbReference>
<evidence type="ECO:0000313" key="1">
    <source>
        <dbReference type="EMBL" id="ODN65975.1"/>
    </source>
</evidence>
<evidence type="ECO:0000313" key="2">
    <source>
        <dbReference type="Proteomes" id="UP000094622"/>
    </source>
</evidence>
<dbReference type="AlphaFoldDB" id="A0A1E3GPV3"/>
<dbReference type="OrthoDB" id="8281832at2"/>
<proteinExistence type="predicted"/>
<organism evidence="1 2">
    <name type="scientific">Methylobrevis pamukkalensis</name>
    <dbReference type="NCBI Taxonomy" id="1439726"/>
    <lineage>
        <taxon>Bacteria</taxon>
        <taxon>Pseudomonadati</taxon>
        <taxon>Pseudomonadota</taxon>
        <taxon>Alphaproteobacteria</taxon>
        <taxon>Hyphomicrobiales</taxon>
        <taxon>Pleomorphomonadaceae</taxon>
        <taxon>Methylobrevis</taxon>
    </lineage>
</organism>
<sequence length="117" mass="12422">MTTAQMNGIFAAANAQIAPYGTGDLKIVVSVVNDKNKIVWSQANANASARSAGANGPIAIASGVIPTGTQLIVVEVQYRYEWLVATGWPGFGGDHGYDFDRVFTERPRLGDTITFSS</sequence>
<comment type="caution">
    <text evidence="1">The sequence shown here is derived from an EMBL/GenBank/DDBJ whole genome shotgun (WGS) entry which is preliminary data.</text>
</comment>
<accession>A0A1E3GPV3</accession>
<dbReference type="RefSeq" id="WP_069308511.1">
    <property type="nucleotide sequence ID" value="NZ_MCRJ01000243.1"/>
</dbReference>
<dbReference type="Proteomes" id="UP000094622">
    <property type="component" value="Unassembled WGS sequence"/>
</dbReference>
<reference evidence="1 2" key="1">
    <citation type="submission" date="2016-07" db="EMBL/GenBank/DDBJ databases">
        <title>Draft Genome Sequence of Methylobrevis pamukkalensis PK2.</title>
        <authorList>
            <person name="Vasilenko O.V."/>
            <person name="Doronina N.V."/>
            <person name="Shmareva M.N."/>
            <person name="Tarlachkov S.V."/>
            <person name="Mustakhimov I."/>
            <person name="Trotsenko Y.A."/>
        </authorList>
    </citation>
    <scope>NUCLEOTIDE SEQUENCE [LARGE SCALE GENOMIC DNA]</scope>
    <source>
        <strain evidence="1 2">PK2</strain>
    </source>
</reference>